<feature type="non-terminal residue" evidence="1">
    <location>
        <position position="108"/>
    </location>
</feature>
<proteinExistence type="predicted"/>
<gene>
    <name evidence="1" type="ORF">EPUL_006578</name>
</gene>
<dbReference type="Proteomes" id="UP000237438">
    <property type="component" value="Unassembled WGS sequence"/>
</dbReference>
<evidence type="ECO:0000313" key="2">
    <source>
        <dbReference type="Proteomes" id="UP000237438"/>
    </source>
</evidence>
<reference evidence="1 2" key="1">
    <citation type="submission" date="2017-10" db="EMBL/GenBank/DDBJ databases">
        <title>Development of genomic resources for the powdery mildew, Erysiphe pulchra.</title>
        <authorList>
            <person name="Wadl P.A."/>
            <person name="Mack B.M."/>
            <person name="Moore G."/>
            <person name="Beltz S.B."/>
        </authorList>
    </citation>
    <scope>NUCLEOTIDE SEQUENCE [LARGE SCALE GENOMIC DNA]</scope>
    <source>
        <strain evidence="1">Cflorida</strain>
    </source>
</reference>
<comment type="caution">
    <text evidence="1">The sequence shown here is derived from an EMBL/GenBank/DDBJ whole genome shotgun (WGS) entry which is preliminary data.</text>
</comment>
<organism evidence="1 2">
    <name type="scientific">Erysiphe pulchra</name>
    <dbReference type="NCBI Taxonomy" id="225359"/>
    <lineage>
        <taxon>Eukaryota</taxon>
        <taxon>Fungi</taxon>
        <taxon>Dikarya</taxon>
        <taxon>Ascomycota</taxon>
        <taxon>Pezizomycotina</taxon>
        <taxon>Leotiomycetes</taxon>
        <taxon>Erysiphales</taxon>
        <taxon>Erysiphaceae</taxon>
        <taxon>Erysiphe</taxon>
    </lineage>
</organism>
<evidence type="ECO:0000313" key="1">
    <source>
        <dbReference type="EMBL" id="POS82067.1"/>
    </source>
</evidence>
<dbReference type="EMBL" id="PEDP01004489">
    <property type="protein sequence ID" value="POS82067.1"/>
    <property type="molecule type" value="Genomic_DNA"/>
</dbReference>
<keyword evidence="2" id="KW-1185">Reference proteome</keyword>
<name>A0A2S4PJA1_9PEZI</name>
<dbReference type="AlphaFoldDB" id="A0A2S4PJA1"/>
<sequence length="108" mass="11695">MAPTSSRCVIPPEPLEAVNRITKHKTTVSESSSSSKSSRMLQFTTEALHKAEVFEKSLGLKVPNEDIIESMEIQIESTAGETPLSASNISQEPAPVNLIDKNEITATL</sequence>
<accession>A0A2S4PJA1</accession>
<protein>
    <submittedName>
        <fullName evidence="1">Uncharacterized protein</fullName>
    </submittedName>
</protein>